<reference evidence="3" key="1">
    <citation type="submission" date="2022-09" db="EMBL/GenBank/DDBJ databases">
        <title>Enrichment on poylsaccharides allowed isolation of novel metabolic and taxonomic groups of Haloarchaea.</title>
        <authorList>
            <person name="Sorokin D.Y."/>
            <person name="Elcheninov A.G."/>
            <person name="Khizhniak T.V."/>
            <person name="Kolganova T.V."/>
            <person name="Kublanov I.V."/>
        </authorList>
    </citation>
    <scope>NUCLEOTIDE SEQUENCE</scope>
    <source>
        <strain evidence="3">AArc-xg1-1</strain>
    </source>
</reference>
<feature type="region of interest" description="Disordered" evidence="1">
    <location>
        <begin position="401"/>
        <end position="463"/>
    </location>
</feature>
<feature type="domain" description="GLUG" evidence="2">
    <location>
        <begin position="189"/>
        <end position="214"/>
    </location>
</feature>
<sequence length="488" mass="49656">MTGRRRRGVLKAIGLGVVGAGTVSATGSVGASTDAPDPEDYETLLDDMDGTGSADDPYVLTTVAELQAVDGDRSAHYELGADIDASETENWNDGAGFEPLGDSSLTDEMDYGNAFGGTFDGNGYEIRELCVDRPERNRIGLFELFPGSATVENVTLVEIDVTGAATVGGLVGSSGCELTQCHVSGTVAGRQNVGGLVGRNSSTIADSDVTATVTSENRSAGGLVALNRGTITRSFASGDVSGEQTIGGLVGRNESEVTESYATGDVTTGGEGGGLVGMNTSGGSVTDSYATGNVDADVVVGGLVGQNGGDVGTSYAVGPVTGGSYSGGLVGMHDGDVTDSYCDEEASGSSDQLPRINLTSSEMTGDAARDNMDGFDFDGVWRTVSSPDEYPVLGWQVDESGETAADHASAEGTEEDEDEQTSDDESVTDDATEANAGTMGQDSDDGDSTTDDDGQPGPGIVGALATLGGVTYLLERRARDAGESDRPE</sequence>
<dbReference type="EMBL" id="JAOPKA010000004">
    <property type="protein sequence ID" value="MCU4741617.1"/>
    <property type="molecule type" value="Genomic_DNA"/>
</dbReference>
<evidence type="ECO:0000259" key="2">
    <source>
        <dbReference type="Pfam" id="PF07581"/>
    </source>
</evidence>
<dbReference type="RefSeq" id="WP_338003453.1">
    <property type="nucleotide sequence ID" value="NZ_JAOPKA010000004.1"/>
</dbReference>
<evidence type="ECO:0000313" key="4">
    <source>
        <dbReference type="Proteomes" id="UP001321018"/>
    </source>
</evidence>
<organism evidence="3 4">
    <name type="scientific">Natronoglomus mannanivorans</name>
    <dbReference type="NCBI Taxonomy" id="2979990"/>
    <lineage>
        <taxon>Archaea</taxon>
        <taxon>Methanobacteriati</taxon>
        <taxon>Methanobacteriota</taxon>
        <taxon>Stenosarchaea group</taxon>
        <taxon>Halobacteria</taxon>
        <taxon>Halobacteriales</taxon>
        <taxon>Natrialbaceae</taxon>
        <taxon>Natronoglomus</taxon>
    </lineage>
</organism>
<comment type="caution">
    <text evidence="3">The sequence shown here is derived from an EMBL/GenBank/DDBJ whole genome shotgun (WGS) entry which is preliminary data.</text>
</comment>
<dbReference type="AlphaFoldDB" id="A0AAP2YYT7"/>
<feature type="domain" description="GLUG" evidence="2">
    <location>
        <begin position="244"/>
        <end position="267"/>
    </location>
</feature>
<accession>A0AAP2YYT7</accession>
<proteinExistence type="predicted"/>
<evidence type="ECO:0000313" key="3">
    <source>
        <dbReference type="EMBL" id="MCU4741617.1"/>
    </source>
</evidence>
<dbReference type="Pfam" id="PF07581">
    <property type="entry name" value="Glug"/>
    <property type="match status" value="2"/>
</dbReference>
<gene>
    <name evidence="3" type="ORF">OB960_09405</name>
</gene>
<protein>
    <recommendedName>
        <fullName evidence="2">GLUG domain-containing protein</fullName>
    </recommendedName>
</protein>
<feature type="compositionally biased region" description="Acidic residues" evidence="1">
    <location>
        <begin position="412"/>
        <end position="432"/>
    </location>
</feature>
<dbReference type="Gene3D" id="2.160.20.110">
    <property type="match status" value="1"/>
</dbReference>
<dbReference type="InterPro" id="IPR011493">
    <property type="entry name" value="GLUG"/>
</dbReference>
<name>A0AAP2YYT7_9EURY</name>
<dbReference type="Proteomes" id="UP001321018">
    <property type="component" value="Unassembled WGS sequence"/>
</dbReference>
<evidence type="ECO:0000256" key="1">
    <source>
        <dbReference type="SAM" id="MobiDB-lite"/>
    </source>
</evidence>
<feature type="compositionally biased region" description="Acidic residues" evidence="1">
    <location>
        <begin position="442"/>
        <end position="454"/>
    </location>
</feature>